<dbReference type="Proteomes" id="UP000603545">
    <property type="component" value="Unassembled WGS sequence"/>
</dbReference>
<evidence type="ECO:0000313" key="2">
    <source>
        <dbReference type="EMBL" id="MBC8199445.1"/>
    </source>
</evidence>
<sequence>MQDDFISALTLEVKEEVIQNYLYERRLVEEQIHYAEELADHAAQLQEMLFGRFARMYDLLFETGFINKFVNILGLKEPPFSDRIGKDSKYRKDVRLIKVHGLTDRTRFKKLTLEAYRRLVTRNDNYKEAHEDLKEECKAVNTNLAKFEKNHDLLTILNFLKSMDVGETVKKHFMGENFTPEELGAVEKSLHFKPVRIEQFNLIEPPQLPDPDTVQRELGALANSVYAKCSNKIKELIK</sequence>
<comment type="caution">
    <text evidence="2">The sequence shown here is derived from an EMBL/GenBank/DDBJ whole genome shotgun (WGS) entry which is preliminary data.</text>
</comment>
<organism evidence="2 3">
    <name type="scientific">Candidatus Desulfaltia bathyphila</name>
    <dbReference type="NCBI Taxonomy" id="2841697"/>
    <lineage>
        <taxon>Bacteria</taxon>
        <taxon>Pseudomonadati</taxon>
        <taxon>Thermodesulfobacteriota</taxon>
        <taxon>Desulfobacteria</taxon>
        <taxon>Desulfobacterales</taxon>
        <taxon>Desulfobacterales incertae sedis</taxon>
        <taxon>Candidatus Desulfaltia</taxon>
    </lineage>
</organism>
<evidence type="ECO:0000256" key="1">
    <source>
        <dbReference type="SAM" id="Coils"/>
    </source>
</evidence>
<gene>
    <name evidence="2" type="ORF">H8E80_05280</name>
</gene>
<dbReference type="AlphaFoldDB" id="A0A8J6N4R7"/>
<name>A0A8J6N4R7_9BACT</name>
<dbReference type="EMBL" id="JACNLL010000053">
    <property type="protein sequence ID" value="MBC8199445.1"/>
    <property type="molecule type" value="Genomic_DNA"/>
</dbReference>
<proteinExistence type="predicted"/>
<protein>
    <submittedName>
        <fullName evidence="2">Uncharacterized protein</fullName>
    </submittedName>
</protein>
<keyword evidence="1" id="KW-0175">Coiled coil</keyword>
<feature type="coiled-coil region" evidence="1">
    <location>
        <begin position="116"/>
        <end position="150"/>
    </location>
</feature>
<evidence type="ECO:0000313" key="3">
    <source>
        <dbReference type="Proteomes" id="UP000603545"/>
    </source>
</evidence>
<reference evidence="2 3" key="1">
    <citation type="submission" date="2020-08" db="EMBL/GenBank/DDBJ databases">
        <title>Bridging the membrane lipid divide: bacteria of the FCB group superphylum have the potential to synthesize archaeal ether lipids.</title>
        <authorList>
            <person name="Villanueva L."/>
            <person name="Von Meijenfeldt F.A.B."/>
            <person name="Westbye A.B."/>
            <person name="Yadav S."/>
            <person name="Hopmans E.C."/>
            <person name="Dutilh B.E."/>
            <person name="Sinninghe Damste J.S."/>
        </authorList>
    </citation>
    <scope>NUCLEOTIDE SEQUENCE [LARGE SCALE GENOMIC DNA]</scope>
    <source>
        <strain evidence="2">NIOZ-UU82</strain>
    </source>
</reference>
<accession>A0A8J6N4R7</accession>